<evidence type="ECO:0000256" key="2">
    <source>
        <dbReference type="ARBA" id="ARBA00035108"/>
    </source>
</evidence>
<evidence type="ECO:0000313" key="6">
    <source>
        <dbReference type="Proteomes" id="UP000629098"/>
    </source>
</evidence>
<gene>
    <name evidence="5" type="primary">gvpC</name>
    <name evidence="5" type="ORF">ICL16_13735</name>
</gene>
<evidence type="ECO:0000313" key="5">
    <source>
        <dbReference type="EMBL" id="MBD2773096.1"/>
    </source>
</evidence>
<keyword evidence="1" id="KW-0304">Gas vesicle</keyword>
<sequence>MSLREQWYAARQQRQQEVRERQQQVLLTRMQFQAEMAALHEYQRAMLSQFCQNLAMETAEFLSATTANRAAMAAAMREYLSNFYSTLQADVAAFREETRSHQLQVWQEQRQQRAAYVAAMRNYVWGTTPIPISEQHLYSATPTNEMGGYQL</sequence>
<dbReference type="EMBL" id="JACXAE010000049">
    <property type="protein sequence ID" value="MBD2773096.1"/>
    <property type="molecule type" value="Genomic_DNA"/>
</dbReference>
<reference evidence="5" key="1">
    <citation type="submission" date="2020-09" db="EMBL/GenBank/DDBJ databases">
        <title>Iningainema tapete sp. nov. (Scytonemataceae, Cyanobacteria) from greenhouses in central Florida (USA) produces two types of nodularin with biosynthetic potential for microcystin-LR and anabaenopeptins.</title>
        <authorList>
            <person name="Berthold D.E."/>
            <person name="Lefler F.W."/>
            <person name="Huang I.-S."/>
            <person name="Abdulla H."/>
            <person name="Zimba P.V."/>
            <person name="Laughinghouse H.D. IV."/>
        </authorList>
    </citation>
    <scope>NUCLEOTIDE SEQUENCE</scope>
    <source>
        <strain evidence="5">BLCCT55</strain>
    </source>
</reference>
<keyword evidence="6" id="KW-1185">Reference proteome</keyword>
<dbReference type="RefSeq" id="WP_190828484.1">
    <property type="nucleotide sequence ID" value="NZ_CAWPPI010000049.1"/>
</dbReference>
<dbReference type="GO" id="GO:0031412">
    <property type="term" value="P:gas vesicle organization"/>
    <property type="evidence" value="ECO:0007669"/>
    <property type="project" value="InterPro"/>
</dbReference>
<dbReference type="Pfam" id="PF01304">
    <property type="entry name" value="Gas_vesicle_C"/>
    <property type="match status" value="1"/>
</dbReference>
<dbReference type="Proteomes" id="UP000629098">
    <property type="component" value="Unassembled WGS sequence"/>
</dbReference>
<evidence type="ECO:0000256" key="1">
    <source>
        <dbReference type="ARBA" id="ARBA00022987"/>
    </source>
</evidence>
<accession>A0A8J6XIN7</accession>
<comment type="subcellular location">
    <subcellularLocation>
        <location evidence="2">Gas vesicle</location>
    </subcellularLocation>
</comment>
<dbReference type="InterPro" id="IPR002003">
    <property type="entry name" value="Gas-vesicle_GvpC"/>
</dbReference>
<evidence type="ECO:0000256" key="4">
    <source>
        <dbReference type="ARBA" id="ARBA00035699"/>
    </source>
</evidence>
<evidence type="ECO:0000256" key="3">
    <source>
        <dbReference type="ARBA" id="ARBA00035635"/>
    </source>
</evidence>
<proteinExistence type="inferred from homology"/>
<comment type="similarity">
    <text evidence="3">Belongs to the gas vesicle GvpC family.</text>
</comment>
<comment type="caution">
    <text evidence="5">The sequence shown here is derived from an EMBL/GenBank/DDBJ whole genome shotgun (WGS) entry which is preliminary data.</text>
</comment>
<organism evidence="5 6">
    <name type="scientific">Iningainema tapete BLCC-T55</name>
    <dbReference type="NCBI Taxonomy" id="2748662"/>
    <lineage>
        <taxon>Bacteria</taxon>
        <taxon>Bacillati</taxon>
        <taxon>Cyanobacteriota</taxon>
        <taxon>Cyanophyceae</taxon>
        <taxon>Nostocales</taxon>
        <taxon>Scytonemataceae</taxon>
        <taxon>Iningainema tapete</taxon>
    </lineage>
</organism>
<dbReference type="GO" id="GO:0031411">
    <property type="term" value="C:gas vesicle"/>
    <property type="evidence" value="ECO:0007669"/>
    <property type="project" value="UniProtKB-SubCell"/>
</dbReference>
<dbReference type="NCBIfam" id="TIGR02641">
    <property type="entry name" value="gvpC_cyan_rpt"/>
    <property type="match status" value="1"/>
</dbReference>
<name>A0A8J6XIN7_9CYAN</name>
<protein>
    <recommendedName>
        <fullName evidence="4">Gas vesicle protein C</fullName>
    </recommendedName>
</protein>
<dbReference type="AlphaFoldDB" id="A0A8J6XIN7"/>